<gene>
    <name evidence="2" type="ORF">DCHRY22_LOCUS9097</name>
</gene>
<keyword evidence="3" id="KW-1185">Reference proteome</keyword>
<evidence type="ECO:0000256" key="1">
    <source>
        <dbReference type="SAM" id="MobiDB-lite"/>
    </source>
</evidence>
<sequence>MGYNFGEIIKNWLACPMGISGALPKAAMLMLPAKIDDRVTAATLALRETLIGEINNQTMVRYESPEPQDGEESKKL</sequence>
<feature type="region of interest" description="Disordered" evidence="1">
    <location>
        <begin position="57"/>
        <end position="76"/>
    </location>
</feature>
<dbReference type="EMBL" id="CAKASE010000064">
    <property type="protein sequence ID" value="CAG9569933.1"/>
    <property type="molecule type" value="Genomic_DNA"/>
</dbReference>
<name>A0A8J2QU83_9NEOP</name>
<proteinExistence type="predicted"/>
<evidence type="ECO:0000313" key="2">
    <source>
        <dbReference type="EMBL" id="CAG9569933.1"/>
    </source>
</evidence>
<reference evidence="2" key="1">
    <citation type="submission" date="2021-09" db="EMBL/GenBank/DDBJ databases">
        <authorList>
            <person name="Martin H S."/>
        </authorList>
    </citation>
    <scope>NUCLEOTIDE SEQUENCE</scope>
</reference>
<evidence type="ECO:0000313" key="3">
    <source>
        <dbReference type="Proteomes" id="UP000789524"/>
    </source>
</evidence>
<dbReference type="AlphaFoldDB" id="A0A8J2QU83"/>
<organism evidence="2 3">
    <name type="scientific">Danaus chrysippus</name>
    <name type="common">African queen</name>
    <dbReference type="NCBI Taxonomy" id="151541"/>
    <lineage>
        <taxon>Eukaryota</taxon>
        <taxon>Metazoa</taxon>
        <taxon>Ecdysozoa</taxon>
        <taxon>Arthropoda</taxon>
        <taxon>Hexapoda</taxon>
        <taxon>Insecta</taxon>
        <taxon>Pterygota</taxon>
        <taxon>Neoptera</taxon>
        <taxon>Endopterygota</taxon>
        <taxon>Lepidoptera</taxon>
        <taxon>Glossata</taxon>
        <taxon>Ditrysia</taxon>
        <taxon>Papilionoidea</taxon>
        <taxon>Nymphalidae</taxon>
        <taxon>Danainae</taxon>
        <taxon>Danaini</taxon>
        <taxon>Danaina</taxon>
        <taxon>Danaus</taxon>
        <taxon>Anosia</taxon>
    </lineage>
</organism>
<dbReference type="Proteomes" id="UP000789524">
    <property type="component" value="Unassembled WGS sequence"/>
</dbReference>
<comment type="caution">
    <text evidence="2">The sequence shown here is derived from an EMBL/GenBank/DDBJ whole genome shotgun (WGS) entry which is preliminary data.</text>
</comment>
<accession>A0A8J2QU83</accession>
<protein>
    <submittedName>
        <fullName evidence="2">(African queen) hypothetical protein</fullName>
    </submittedName>
</protein>